<sequence length="74" mass="8196">MFEEHVVKTTAAASILQSGLEAHQRARVARETIDREGMTCTGRDGQPKQHPLLAVERDARAAFLQALKVLDLEL</sequence>
<dbReference type="Pfam" id="PF05119">
    <property type="entry name" value="Terminase_4"/>
    <property type="match status" value="1"/>
</dbReference>
<dbReference type="EMBL" id="LJYG01000110">
    <property type="protein sequence ID" value="KRQ02411.1"/>
    <property type="molecule type" value="Genomic_DNA"/>
</dbReference>
<dbReference type="RefSeq" id="WP_057756989.1">
    <property type="nucleotide sequence ID" value="NZ_LJYG01000110.1"/>
</dbReference>
<evidence type="ECO:0000313" key="2">
    <source>
        <dbReference type="Proteomes" id="UP000051936"/>
    </source>
</evidence>
<organism evidence="1 2">
    <name type="scientific">Bradyrhizobium manausense</name>
    <dbReference type="NCBI Taxonomy" id="989370"/>
    <lineage>
        <taxon>Bacteria</taxon>
        <taxon>Pseudomonadati</taxon>
        <taxon>Pseudomonadota</taxon>
        <taxon>Alphaproteobacteria</taxon>
        <taxon>Hyphomicrobiales</taxon>
        <taxon>Nitrobacteraceae</taxon>
        <taxon>Bradyrhizobium</taxon>
    </lineage>
</organism>
<proteinExistence type="predicted"/>
<dbReference type="AlphaFoldDB" id="A0A0R3CXT2"/>
<reference evidence="1 2" key="1">
    <citation type="submission" date="2015-09" db="EMBL/GenBank/DDBJ databases">
        <title>Draft Genome Sequence of Bradyrhizobium manausense Strain BR 3351T, a Novel Symbiotic Nitrogen-Fixing Alphaproteobacterium Isolated from Brazilian Amazon Rain Forest.</title>
        <authorList>
            <person name="De Araujo J.L."/>
            <person name="Zilli J.E."/>
        </authorList>
    </citation>
    <scope>NUCLEOTIDE SEQUENCE [LARGE SCALE GENOMIC DNA]</scope>
    <source>
        <strain evidence="1 2">BR3351</strain>
    </source>
</reference>
<dbReference type="InterPro" id="IPR006448">
    <property type="entry name" value="Phage_term_ssu_P27"/>
</dbReference>
<dbReference type="Proteomes" id="UP000051936">
    <property type="component" value="Unassembled WGS sequence"/>
</dbReference>
<dbReference type="STRING" id="989370.AOQ71_34895"/>
<accession>A0A0R3CXT2</accession>
<comment type="caution">
    <text evidence="1">The sequence shown here is derived from an EMBL/GenBank/DDBJ whole genome shotgun (WGS) entry which is preliminary data.</text>
</comment>
<protein>
    <submittedName>
        <fullName evidence="1">Uncharacterized protein</fullName>
    </submittedName>
</protein>
<name>A0A0R3CXT2_9BRAD</name>
<keyword evidence="2" id="KW-1185">Reference proteome</keyword>
<gene>
    <name evidence="1" type="ORF">AOQ71_34895</name>
</gene>
<evidence type="ECO:0000313" key="1">
    <source>
        <dbReference type="EMBL" id="KRQ02411.1"/>
    </source>
</evidence>